<name>A0A3S0ZC29_ELYCH</name>
<dbReference type="GO" id="GO:0030246">
    <property type="term" value="F:carbohydrate binding"/>
    <property type="evidence" value="ECO:0007669"/>
    <property type="project" value="UniProtKB-KW"/>
</dbReference>
<dbReference type="PANTHER" id="PTHR22799:SF1">
    <property type="entry name" value="C-TYPE LECTIN DOMAIN FAMILY 11 MEMBER A"/>
    <property type="match status" value="1"/>
</dbReference>
<comment type="subcellular location">
    <subcellularLocation>
        <location evidence="1">Secreted</location>
    </subcellularLocation>
</comment>
<dbReference type="SMART" id="SM00034">
    <property type="entry name" value="CLECT"/>
    <property type="match status" value="1"/>
</dbReference>
<sequence>MVTLRATTLGQSRGTMEDSCLTLYWHGLTLSRLDRTGAPIPGECLTIKQRFLVTHNSNNHNNNHHIKAEQRRGSPGISKIFTLRATTLGHSWGTKQDCCLSRSPYCTEEGVYGCVARGLDSLGHLVTMTSSILVKRSSDLDRFRDALVKVRQTLQQSQSCCTSLHQRVASLEWTYSRLTLTLAHIEKNTVLTPRDNYLDHRYYASKYLVNAFATGKAVCEVVGGYLAEISDAAENSAVIGIVGNAQPRLPGYYLGAQDSQQEKQWVWLHNNTQMLYSDWQPGEPNNLGDEDCMEIILRPSGIWNWNDIKCERVTYDKGFLCEV</sequence>
<evidence type="ECO:0000256" key="3">
    <source>
        <dbReference type="ARBA" id="ARBA00022729"/>
    </source>
</evidence>
<dbReference type="AlphaFoldDB" id="A0A3S0ZC29"/>
<dbReference type="PROSITE" id="PS50041">
    <property type="entry name" value="C_TYPE_LECTIN_2"/>
    <property type="match status" value="1"/>
</dbReference>
<keyword evidence="7" id="KW-1185">Reference proteome</keyword>
<keyword evidence="3" id="KW-0732">Signal</keyword>
<organism evidence="6 7">
    <name type="scientific">Elysia chlorotica</name>
    <name type="common">Eastern emerald elysia</name>
    <name type="synonym">Sea slug</name>
    <dbReference type="NCBI Taxonomy" id="188477"/>
    <lineage>
        <taxon>Eukaryota</taxon>
        <taxon>Metazoa</taxon>
        <taxon>Spiralia</taxon>
        <taxon>Lophotrochozoa</taxon>
        <taxon>Mollusca</taxon>
        <taxon>Gastropoda</taxon>
        <taxon>Heterobranchia</taxon>
        <taxon>Euthyneura</taxon>
        <taxon>Panpulmonata</taxon>
        <taxon>Sacoglossa</taxon>
        <taxon>Placobranchoidea</taxon>
        <taxon>Plakobranchidae</taxon>
        <taxon>Elysia</taxon>
    </lineage>
</organism>
<reference evidence="6 7" key="1">
    <citation type="submission" date="2019-01" db="EMBL/GenBank/DDBJ databases">
        <title>A draft genome assembly of the solar-powered sea slug Elysia chlorotica.</title>
        <authorList>
            <person name="Cai H."/>
            <person name="Li Q."/>
            <person name="Fang X."/>
            <person name="Li J."/>
            <person name="Curtis N.E."/>
            <person name="Altenburger A."/>
            <person name="Shibata T."/>
            <person name="Feng M."/>
            <person name="Maeda T."/>
            <person name="Schwartz J.A."/>
            <person name="Shigenobu S."/>
            <person name="Lundholm N."/>
            <person name="Nishiyama T."/>
            <person name="Yang H."/>
            <person name="Hasebe M."/>
            <person name="Li S."/>
            <person name="Pierce S.K."/>
            <person name="Wang J."/>
        </authorList>
    </citation>
    <scope>NUCLEOTIDE SEQUENCE [LARGE SCALE GENOMIC DNA]</scope>
    <source>
        <strain evidence="6">EC2010</strain>
        <tissue evidence="6">Whole organism of an adult</tissue>
    </source>
</reference>
<keyword evidence="2" id="KW-0964">Secreted</keyword>
<evidence type="ECO:0000259" key="5">
    <source>
        <dbReference type="PROSITE" id="PS50041"/>
    </source>
</evidence>
<dbReference type="PANTHER" id="PTHR22799">
    <property type="entry name" value="TETRANECTIN-RELATED"/>
    <property type="match status" value="1"/>
</dbReference>
<proteinExistence type="predicted"/>
<dbReference type="GO" id="GO:0008083">
    <property type="term" value="F:growth factor activity"/>
    <property type="evidence" value="ECO:0007669"/>
    <property type="project" value="TreeGrafter"/>
</dbReference>
<dbReference type="GO" id="GO:0005615">
    <property type="term" value="C:extracellular space"/>
    <property type="evidence" value="ECO:0007669"/>
    <property type="project" value="TreeGrafter"/>
</dbReference>
<evidence type="ECO:0000313" key="7">
    <source>
        <dbReference type="Proteomes" id="UP000271974"/>
    </source>
</evidence>
<dbReference type="InterPro" id="IPR001304">
    <property type="entry name" value="C-type_lectin-like"/>
</dbReference>
<dbReference type="InterPro" id="IPR051663">
    <property type="entry name" value="CLec_Tetranectin-domain"/>
</dbReference>
<evidence type="ECO:0000313" key="6">
    <source>
        <dbReference type="EMBL" id="RUS74269.1"/>
    </source>
</evidence>
<evidence type="ECO:0000256" key="4">
    <source>
        <dbReference type="ARBA" id="ARBA00022734"/>
    </source>
</evidence>
<feature type="domain" description="C-type lectin" evidence="5">
    <location>
        <begin position="197"/>
        <end position="312"/>
    </location>
</feature>
<dbReference type="Proteomes" id="UP000271974">
    <property type="component" value="Unassembled WGS sequence"/>
</dbReference>
<dbReference type="OrthoDB" id="6146674at2759"/>
<evidence type="ECO:0000256" key="2">
    <source>
        <dbReference type="ARBA" id="ARBA00022525"/>
    </source>
</evidence>
<evidence type="ECO:0000256" key="1">
    <source>
        <dbReference type="ARBA" id="ARBA00004613"/>
    </source>
</evidence>
<dbReference type="InterPro" id="IPR016187">
    <property type="entry name" value="CTDL_fold"/>
</dbReference>
<dbReference type="EMBL" id="RQTK01000849">
    <property type="protein sequence ID" value="RUS74269.1"/>
    <property type="molecule type" value="Genomic_DNA"/>
</dbReference>
<dbReference type="Pfam" id="PF00059">
    <property type="entry name" value="Lectin_C"/>
    <property type="match status" value="1"/>
</dbReference>
<accession>A0A3S0ZC29</accession>
<comment type="caution">
    <text evidence="6">The sequence shown here is derived from an EMBL/GenBank/DDBJ whole genome shotgun (WGS) entry which is preliminary data.</text>
</comment>
<protein>
    <recommendedName>
        <fullName evidence="5">C-type lectin domain-containing protein</fullName>
    </recommendedName>
</protein>
<gene>
    <name evidence="6" type="ORF">EGW08_017971</name>
</gene>
<dbReference type="SUPFAM" id="SSF56436">
    <property type="entry name" value="C-type lectin-like"/>
    <property type="match status" value="1"/>
</dbReference>
<dbReference type="InterPro" id="IPR016186">
    <property type="entry name" value="C-type_lectin-like/link_sf"/>
</dbReference>
<keyword evidence="4" id="KW-0430">Lectin</keyword>
<dbReference type="Gene3D" id="3.10.100.10">
    <property type="entry name" value="Mannose-Binding Protein A, subunit A"/>
    <property type="match status" value="1"/>
</dbReference>